<reference evidence="1 2" key="1">
    <citation type="submission" date="2018-10" db="EMBL/GenBank/DDBJ databases">
        <title>Genomic Encyclopedia of Archaeal and Bacterial Type Strains, Phase II (KMG-II): from individual species to whole genera.</title>
        <authorList>
            <person name="Goeker M."/>
        </authorList>
    </citation>
    <scope>NUCLEOTIDE SEQUENCE [LARGE SCALE GENOMIC DNA]</scope>
    <source>
        <strain evidence="1 2">DSM 19839</strain>
    </source>
</reference>
<evidence type="ECO:0000313" key="1">
    <source>
        <dbReference type="EMBL" id="RKS53020.1"/>
    </source>
</evidence>
<evidence type="ECO:0000313" key="2">
    <source>
        <dbReference type="Proteomes" id="UP000276282"/>
    </source>
</evidence>
<proteinExistence type="predicted"/>
<comment type="caution">
    <text evidence="1">The sequence shown here is derived from an EMBL/GenBank/DDBJ whole genome shotgun (WGS) entry which is preliminary data.</text>
</comment>
<sequence length="184" mass="20007">MWRFFFVLSYFHSSKYYMKSIFILLLFFVCLGKAYPQASASANVNARALVVDPIEISKSVDLNFGNVIAGYTSGTIILSPDGTRTANGVQISNAIPGEVSAAEAVVTHGEYNYSISLPESLTLFNETNPNQIMIINQFQVTPLPGISNLGDDILKIGATLNLEANQLPGYYTNSAGFNVTVSYN</sequence>
<dbReference type="InterPro" id="IPR025514">
    <property type="entry name" value="DUF4402"/>
</dbReference>
<dbReference type="EMBL" id="RBLG01000002">
    <property type="protein sequence ID" value="RKS53020.1"/>
    <property type="molecule type" value="Genomic_DNA"/>
</dbReference>
<dbReference type="Proteomes" id="UP000276282">
    <property type="component" value="Unassembled WGS sequence"/>
</dbReference>
<dbReference type="AlphaFoldDB" id="A0A495PTC6"/>
<accession>A0A495PTC6</accession>
<name>A0A495PTC6_9FLAO</name>
<gene>
    <name evidence="1" type="ORF">BC962_1265</name>
</gene>
<organism evidence="1 2">
    <name type="scientific">Gillisia mitskevichiae</name>
    <dbReference type="NCBI Taxonomy" id="270921"/>
    <lineage>
        <taxon>Bacteria</taxon>
        <taxon>Pseudomonadati</taxon>
        <taxon>Bacteroidota</taxon>
        <taxon>Flavobacteriia</taxon>
        <taxon>Flavobacteriales</taxon>
        <taxon>Flavobacteriaceae</taxon>
        <taxon>Gillisia</taxon>
    </lineage>
</organism>
<keyword evidence="2" id="KW-1185">Reference proteome</keyword>
<protein>
    <submittedName>
        <fullName evidence="1">Uncharacterized protein DUF4402</fullName>
    </submittedName>
</protein>
<dbReference type="Pfam" id="PF14352">
    <property type="entry name" value="DUF4402"/>
    <property type="match status" value="1"/>
</dbReference>